<gene>
    <name evidence="2" type="ORF">EAI_08986</name>
</gene>
<feature type="compositionally biased region" description="Basic and acidic residues" evidence="1">
    <location>
        <begin position="354"/>
        <end position="363"/>
    </location>
</feature>
<dbReference type="STRING" id="610380.E2C2Z2"/>
<feature type="compositionally biased region" description="Basic residues" evidence="1">
    <location>
        <begin position="1204"/>
        <end position="1221"/>
    </location>
</feature>
<feature type="region of interest" description="Disordered" evidence="1">
    <location>
        <begin position="52"/>
        <end position="103"/>
    </location>
</feature>
<dbReference type="Proteomes" id="UP000008237">
    <property type="component" value="Unassembled WGS sequence"/>
</dbReference>
<feature type="compositionally biased region" description="Polar residues" evidence="1">
    <location>
        <begin position="81"/>
        <end position="97"/>
    </location>
</feature>
<protein>
    <submittedName>
        <fullName evidence="2">Uncharacterized protein</fullName>
    </submittedName>
</protein>
<feature type="compositionally biased region" description="Basic and acidic residues" evidence="1">
    <location>
        <begin position="386"/>
        <end position="400"/>
    </location>
</feature>
<dbReference type="EMBL" id="GL452255">
    <property type="protein sequence ID" value="EFN77696.1"/>
    <property type="molecule type" value="Genomic_DNA"/>
</dbReference>
<evidence type="ECO:0000313" key="3">
    <source>
        <dbReference type="Proteomes" id="UP000008237"/>
    </source>
</evidence>
<feature type="region of interest" description="Disordered" evidence="1">
    <location>
        <begin position="166"/>
        <end position="206"/>
    </location>
</feature>
<feature type="region of interest" description="Disordered" evidence="1">
    <location>
        <begin position="1059"/>
        <end position="1078"/>
    </location>
</feature>
<evidence type="ECO:0000256" key="1">
    <source>
        <dbReference type="SAM" id="MobiDB-lite"/>
    </source>
</evidence>
<organism evidence="3">
    <name type="scientific">Harpegnathos saltator</name>
    <name type="common">Jerdon's jumping ant</name>
    <dbReference type="NCBI Taxonomy" id="610380"/>
    <lineage>
        <taxon>Eukaryota</taxon>
        <taxon>Metazoa</taxon>
        <taxon>Ecdysozoa</taxon>
        <taxon>Arthropoda</taxon>
        <taxon>Hexapoda</taxon>
        <taxon>Insecta</taxon>
        <taxon>Pterygota</taxon>
        <taxon>Neoptera</taxon>
        <taxon>Endopterygota</taxon>
        <taxon>Hymenoptera</taxon>
        <taxon>Apocrita</taxon>
        <taxon>Aculeata</taxon>
        <taxon>Formicoidea</taxon>
        <taxon>Formicidae</taxon>
        <taxon>Ponerinae</taxon>
        <taxon>Ponerini</taxon>
        <taxon>Harpegnathos</taxon>
    </lineage>
</organism>
<dbReference type="InParanoid" id="E2C2Z2"/>
<feature type="region of interest" description="Disordered" evidence="1">
    <location>
        <begin position="1187"/>
        <end position="1269"/>
    </location>
</feature>
<feature type="region of interest" description="Disordered" evidence="1">
    <location>
        <begin position="269"/>
        <end position="295"/>
    </location>
</feature>
<name>E2C2Z2_HARSA</name>
<accession>E2C2Z2</accession>
<sequence>MFDQLATASENVVHAVRHTNATPKNVGERPASFLPSLSATLHYENSNGFIPMIPTDSTSYEDSDASSLQTDSFEQDEQSTEDGNTTNAVSARDSSTTKPRKLEEDLAYSSEARILLNLLVPLTNRRSFDLQEKSSEFELLKVNNDTPAVANYQDFYENLRSTVNSEIDREPAATSSGRANGEREKRTESYMNDYGRQSQQTRNKDPYIQYYSYNDAQDTKKLTYKQEKVPGNYQQQNAANYDGHGQSAVRQNVATASSSSRTNYEVNELTHGGFQGGTYDNVAESSRTRQRFSKPVVVAEPTNYKVETKFTDRLQSSEEDSDFKTSRNLESSSLETSNHAYDAYSENNRQRSYHRTEDSRNSDESSEFSEFIERPRRVQKSRKRPSHSDSSRKLPKEHRGTLAANSGEEEDKLNYNSSRMKSQRHRVKANPWVDDASVNLHDDSVEDVRHDNRLGEIKSSKTQHGSRLKNANTWHQISPNLEISHSNGIELDHVENPKYVVPVKVNLVPVANFDHATALGSSQGFDVSNALLRNMATASPIGAYTTSAPLLSTSSPILGHNLALSKNIANAPSLAVPTSVPDIIVGQTSFHNPVHTVVLSQPNGQNKVTNTVRGTYLPSTMAPVFALTSSLTPTFQNVQGNVTPRTTFAVTPTPTAVVQHVPFGQVHAGMQQLIVPQPTVQTFPGFVQTPVHANTQYQIQVNPHGLQGQNFMSQGNLQLQSLPTAPTLLSTQVLPENRINVSPAEMQSKKNIYTTSGGNILAAASLTVGQNEQKQATNFNSYYLPNHNTQQAVKAEDGVYQVLKDLDMTPKTKTYLQATQVVPTVLQPSSTLGGLAVNTPQYVKFQGADDAVQVQVNRAQLLKNSKLQTADNVVSHSSNVNSVNAHLPNVGTKNVEIVNPNIKPSPIDTTMNTFNTVHYPAAVLTTPIPIFSTIGSVTPQTISLQSYVDSLTESGAKAKQLATVDLKTSQNQERPMFNPINFVPNVDIIKNQNVLNKLPSNEPVQQDLNLVPVMPGGNFFKPSFSAQNELVMKPKLASDLQKYAEEMFKESLKTMYNSQKWNNDRKPPGTSQNHSEANDLTKLRLELQKLTASLSESKYKDLLEAHQSENKLRTADAPKSSSNKKKLDPLLTTLEHLLKTQPHGPIYMYHGASSTTGRKQKPSVSDPSFGFPDEFYDDSQVREFLTPPRPSHHAKGALREKPMKNKRPGAARFRNRRKPNRGHPSLRPNGLEASASNIDVHLDGPPRHMTPFGPDNMDFETSHQPSFDSYPTFTTPSPDVYKSLLTEFGASNNRDYINHPRIHNLMGLLMKNKQLPNRGTQNYFRDKDQLRQFFDGERRRLQQQFYDDALKNYILNKFEDASQSGSIAGRKVYSGNGAA</sequence>
<reference evidence="2 3" key="1">
    <citation type="journal article" date="2010" name="Science">
        <title>Genomic comparison of the ants Camponotus floridanus and Harpegnathos saltator.</title>
        <authorList>
            <person name="Bonasio R."/>
            <person name="Zhang G."/>
            <person name="Ye C."/>
            <person name="Mutti N.S."/>
            <person name="Fang X."/>
            <person name="Qin N."/>
            <person name="Donahue G."/>
            <person name="Yang P."/>
            <person name="Li Q."/>
            <person name="Li C."/>
            <person name="Zhang P."/>
            <person name="Huang Z."/>
            <person name="Berger S.L."/>
            <person name="Reinberg D."/>
            <person name="Wang J."/>
            <person name="Liebig J."/>
        </authorList>
    </citation>
    <scope>NUCLEOTIDE SEQUENCE [LARGE SCALE GENOMIC DNA]</scope>
    <source>
        <strain evidence="2 3">R22 G/1</strain>
    </source>
</reference>
<feature type="compositionally biased region" description="Polar residues" evidence="1">
    <location>
        <begin position="328"/>
        <end position="339"/>
    </location>
</feature>
<keyword evidence="3" id="KW-1185">Reference proteome</keyword>
<proteinExistence type="predicted"/>
<dbReference type="OMA" id="WNQISPN"/>
<feature type="region of interest" description="Disordered" evidence="1">
    <location>
        <begin position="310"/>
        <end position="427"/>
    </location>
</feature>
<evidence type="ECO:0000313" key="2">
    <source>
        <dbReference type="EMBL" id="EFN77696.1"/>
    </source>
</evidence>
<dbReference type="OrthoDB" id="7684512at2759"/>
<feature type="compositionally biased region" description="Basic and acidic residues" evidence="1">
    <location>
        <begin position="310"/>
        <end position="327"/>
    </location>
</feature>